<dbReference type="GO" id="GO:1904680">
    <property type="term" value="F:peptide transmembrane transporter activity"/>
    <property type="evidence" value="ECO:0007669"/>
    <property type="project" value="TreeGrafter"/>
</dbReference>
<reference evidence="6 7" key="1">
    <citation type="submission" date="2020-08" db="EMBL/GenBank/DDBJ databases">
        <title>Sequencing the genomes of 1000 actinobacteria strains.</title>
        <authorList>
            <person name="Klenk H.-P."/>
        </authorList>
    </citation>
    <scope>NUCLEOTIDE SEQUENCE [LARGE SCALE GENOMIC DNA]</scope>
    <source>
        <strain evidence="6 7">DSM 43582</strain>
    </source>
</reference>
<protein>
    <submittedName>
        <fullName evidence="6">Peptide/nickel transport system substrate-binding protein</fullName>
    </submittedName>
</protein>
<dbReference type="Gene3D" id="3.90.76.10">
    <property type="entry name" value="Dipeptide-binding Protein, Domain 1"/>
    <property type="match status" value="1"/>
</dbReference>
<evidence type="ECO:0000259" key="5">
    <source>
        <dbReference type="Pfam" id="PF00496"/>
    </source>
</evidence>
<evidence type="ECO:0000313" key="7">
    <source>
        <dbReference type="Proteomes" id="UP000540412"/>
    </source>
</evidence>
<dbReference type="Gene3D" id="3.10.105.10">
    <property type="entry name" value="Dipeptide-binding Protein, Domain 3"/>
    <property type="match status" value="1"/>
</dbReference>
<comment type="similarity">
    <text evidence="1">Belongs to the bacterial solute-binding protein 5 family.</text>
</comment>
<sequence>MRSGVARVVAAAGVALTLVLTGCGADASAGDTLVVGLYTEPSAIDPNREYYWETYRVSSNIYEPLVKEDLSTDQGVPKPVPALATSWRSSPDGRIWTFDLRQGVKFHDGTDFDAHALDFDIRRFTDPSFEFYDKVSAGMMKDWYADLKQTTVVDDHTFAFEFHRPNLGFPRLLAQSIRSTLVASPAAIRAYGNDGLADHPVGTGPYTFVERKRGDHITLKRNPSYWGPAPKTNRLVFRIIPNNQTRLAALESGDVDLISRVQPTDVPVLEAGGYPVPQGSSAQLDYLSVRYKTAPALQDPRVRRAVAKAVDRAGIARDIYDGYAQPVTSMLNPGNEAYDPALRDHAYDPEGARADLAAAGYRNSLRFNIVADLAGQPEAEYIATNLAAVGITATVVAVDRATYSTRTENPEPGDGLSLDEYGGTYPEWIAEVFNSGVIAKGGKDFVDYQGISGAIDRARYTADPAARSGLWQDADRALLSGAALIPTVNFTRYYALSPRVRGFVWPRTNWYDLTTVSLEPA</sequence>
<dbReference type="InterPro" id="IPR000914">
    <property type="entry name" value="SBP_5_dom"/>
</dbReference>
<keyword evidence="3 4" id="KW-0732">Signal</keyword>
<dbReference type="PANTHER" id="PTHR30290:SF9">
    <property type="entry name" value="OLIGOPEPTIDE-BINDING PROTEIN APPA"/>
    <property type="match status" value="1"/>
</dbReference>
<name>A0A7W9P9T6_9NOCA</name>
<dbReference type="SUPFAM" id="SSF53850">
    <property type="entry name" value="Periplasmic binding protein-like II"/>
    <property type="match status" value="1"/>
</dbReference>
<gene>
    <name evidence="6" type="ORF">BJY24_000954</name>
</gene>
<dbReference type="PIRSF" id="PIRSF002741">
    <property type="entry name" value="MppA"/>
    <property type="match status" value="1"/>
</dbReference>
<keyword evidence="7" id="KW-1185">Reference proteome</keyword>
<organism evidence="6 7">
    <name type="scientific">Nocardia transvalensis</name>
    <dbReference type="NCBI Taxonomy" id="37333"/>
    <lineage>
        <taxon>Bacteria</taxon>
        <taxon>Bacillati</taxon>
        <taxon>Actinomycetota</taxon>
        <taxon>Actinomycetes</taxon>
        <taxon>Mycobacteriales</taxon>
        <taxon>Nocardiaceae</taxon>
        <taxon>Nocardia</taxon>
    </lineage>
</organism>
<evidence type="ECO:0000256" key="2">
    <source>
        <dbReference type="ARBA" id="ARBA00022448"/>
    </source>
</evidence>
<dbReference type="Proteomes" id="UP000540412">
    <property type="component" value="Unassembled WGS sequence"/>
</dbReference>
<dbReference type="GO" id="GO:0015833">
    <property type="term" value="P:peptide transport"/>
    <property type="evidence" value="ECO:0007669"/>
    <property type="project" value="TreeGrafter"/>
</dbReference>
<dbReference type="EMBL" id="JACHIT010000001">
    <property type="protein sequence ID" value="MBB5912087.1"/>
    <property type="molecule type" value="Genomic_DNA"/>
</dbReference>
<dbReference type="GO" id="GO:0042597">
    <property type="term" value="C:periplasmic space"/>
    <property type="evidence" value="ECO:0007669"/>
    <property type="project" value="UniProtKB-ARBA"/>
</dbReference>
<dbReference type="Gene3D" id="3.40.190.10">
    <property type="entry name" value="Periplasmic binding protein-like II"/>
    <property type="match status" value="1"/>
</dbReference>
<comment type="caution">
    <text evidence="6">The sequence shown here is derived from an EMBL/GenBank/DDBJ whole genome shotgun (WGS) entry which is preliminary data.</text>
</comment>
<feature type="chain" id="PRO_5038471794" evidence="4">
    <location>
        <begin position="30"/>
        <end position="521"/>
    </location>
</feature>
<evidence type="ECO:0000313" key="6">
    <source>
        <dbReference type="EMBL" id="MBB5912087.1"/>
    </source>
</evidence>
<dbReference type="PROSITE" id="PS51257">
    <property type="entry name" value="PROKAR_LIPOPROTEIN"/>
    <property type="match status" value="1"/>
</dbReference>
<dbReference type="PANTHER" id="PTHR30290">
    <property type="entry name" value="PERIPLASMIC BINDING COMPONENT OF ABC TRANSPORTER"/>
    <property type="match status" value="1"/>
</dbReference>
<feature type="domain" description="Solute-binding protein family 5" evidence="5">
    <location>
        <begin position="78"/>
        <end position="409"/>
    </location>
</feature>
<accession>A0A7W9P9T6</accession>
<dbReference type="InterPro" id="IPR030678">
    <property type="entry name" value="Peptide/Ni-bd"/>
</dbReference>
<dbReference type="InterPro" id="IPR039424">
    <property type="entry name" value="SBP_5"/>
</dbReference>
<dbReference type="GO" id="GO:0043190">
    <property type="term" value="C:ATP-binding cassette (ABC) transporter complex"/>
    <property type="evidence" value="ECO:0007669"/>
    <property type="project" value="InterPro"/>
</dbReference>
<keyword evidence="2" id="KW-0813">Transport</keyword>
<dbReference type="Pfam" id="PF00496">
    <property type="entry name" value="SBP_bac_5"/>
    <property type="match status" value="1"/>
</dbReference>
<evidence type="ECO:0000256" key="1">
    <source>
        <dbReference type="ARBA" id="ARBA00005695"/>
    </source>
</evidence>
<proteinExistence type="inferred from homology"/>
<dbReference type="RefSeq" id="WP_040750025.1">
    <property type="nucleotide sequence ID" value="NZ_JACHIT010000001.1"/>
</dbReference>
<evidence type="ECO:0000256" key="3">
    <source>
        <dbReference type="ARBA" id="ARBA00022729"/>
    </source>
</evidence>
<feature type="signal peptide" evidence="4">
    <location>
        <begin position="1"/>
        <end position="29"/>
    </location>
</feature>
<evidence type="ECO:0000256" key="4">
    <source>
        <dbReference type="SAM" id="SignalP"/>
    </source>
</evidence>
<dbReference type="AlphaFoldDB" id="A0A7W9P9T6"/>